<evidence type="ECO:0000256" key="8">
    <source>
        <dbReference type="ARBA" id="ARBA00022840"/>
    </source>
</evidence>
<evidence type="ECO:0000256" key="2">
    <source>
        <dbReference type="ARBA" id="ARBA00004496"/>
    </source>
</evidence>
<keyword evidence="5" id="KW-0808">Transferase</keyword>
<accession>A0A6J6THJ8</accession>
<keyword evidence="6" id="KW-0547">Nucleotide-binding</keyword>
<reference evidence="14" key="1">
    <citation type="submission" date="2020-05" db="EMBL/GenBank/DDBJ databases">
        <authorList>
            <person name="Chiriac C."/>
            <person name="Salcher M."/>
            <person name="Ghai R."/>
            <person name="Kavagutti S V."/>
        </authorList>
    </citation>
    <scope>NUCLEOTIDE SEQUENCE</scope>
</reference>
<evidence type="ECO:0000256" key="3">
    <source>
        <dbReference type="ARBA" id="ARBA00011738"/>
    </source>
</evidence>
<evidence type="ECO:0000256" key="5">
    <source>
        <dbReference type="ARBA" id="ARBA00022679"/>
    </source>
</evidence>
<dbReference type="InterPro" id="IPR043129">
    <property type="entry name" value="ATPase_NBD"/>
</dbReference>
<dbReference type="Gene3D" id="3.30.420.40">
    <property type="match status" value="2"/>
</dbReference>
<keyword evidence="9" id="KW-0630">Potassium</keyword>
<evidence type="ECO:0000313" key="15">
    <source>
        <dbReference type="EMBL" id="CAB4889549.1"/>
    </source>
</evidence>
<keyword evidence="10" id="KW-0173">Coenzyme A biosynthesis</keyword>
<dbReference type="PANTHER" id="PTHR34265">
    <property type="entry name" value="TYPE III PANTOTHENATE KINASE"/>
    <property type="match status" value="1"/>
</dbReference>
<dbReference type="EMBL" id="CAEZYU010000063">
    <property type="protein sequence ID" value="CAB4746666.1"/>
    <property type="molecule type" value="Genomic_DNA"/>
</dbReference>
<evidence type="ECO:0000313" key="13">
    <source>
        <dbReference type="EMBL" id="CAB4557782.1"/>
    </source>
</evidence>
<dbReference type="AlphaFoldDB" id="A0A6J6THJ8"/>
<dbReference type="Pfam" id="PF03309">
    <property type="entry name" value="Pan_kinase"/>
    <property type="match status" value="1"/>
</dbReference>
<gene>
    <name evidence="13" type="ORF">UFOPK1358_02026</name>
    <name evidence="14" type="ORF">UFOPK2766_01403</name>
    <name evidence="15" type="ORF">UFOPK3519_00138</name>
</gene>
<dbReference type="NCBIfam" id="TIGR00671">
    <property type="entry name" value="baf"/>
    <property type="match status" value="1"/>
</dbReference>
<evidence type="ECO:0000256" key="12">
    <source>
        <dbReference type="ARBA" id="ARBA00040883"/>
    </source>
</evidence>
<comment type="cofactor">
    <cofactor evidence="1">
        <name>K(+)</name>
        <dbReference type="ChEBI" id="CHEBI:29103"/>
    </cofactor>
</comment>
<dbReference type="CDD" id="cd24015">
    <property type="entry name" value="ASKHA_NBD_PanK-III"/>
    <property type="match status" value="1"/>
</dbReference>
<keyword evidence="8" id="KW-0067">ATP-binding</keyword>
<evidence type="ECO:0000256" key="4">
    <source>
        <dbReference type="ARBA" id="ARBA00022490"/>
    </source>
</evidence>
<evidence type="ECO:0000256" key="6">
    <source>
        <dbReference type="ARBA" id="ARBA00022741"/>
    </source>
</evidence>
<keyword evidence="7" id="KW-0418">Kinase</keyword>
<dbReference type="HAMAP" id="MF_01274">
    <property type="entry name" value="Pantothen_kinase_3"/>
    <property type="match status" value="1"/>
</dbReference>
<dbReference type="GO" id="GO:0004594">
    <property type="term" value="F:pantothenate kinase activity"/>
    <property type="evidence" value="ECO:0007669"/>
    <property type="project" value="InterPro"/>
</dbReference>
<dbReference type="EMBL" id="CAEZSF010000299">
    <property type="protein sequence ID" value="CAB4557782.1"/>
    <property type="molecule type" value="Genomic_DNA"/>
</dbReference>
<comment type="subunit">
    <text evidence="3">Homodimer.</text>
</comment>
<dbReference type="InterPro" id="IPR004619">
    <property type="entry name" value="Type_III_PanK"/>
</dbReference>
<dbReference type="GO" id="GO:0005737">
    <property type="term" value="C:cytoplasm"/>
    <property type="evidence" value="ECO:0007669"/>
    <property type="project" value="UniProtKB-SubCell"/>
</dbReference>
<sequence>MLLVIDVGNTQTVIGLYDAGERSHDLVDHWRLATRAERTSDELALFIRHLLATRDLDLQQDIKGVAVSSGVPSITYELRRMCERYLQIEPVVLGTGVKTGMPVLYDNPREVGADRIANAVGAFDLYGGPTIVVDFGTATTFDVISAQGEYLGGAIFPGIEISMDALFGRAAALRRVELVEPRSVIGKTTMESVQSGAVFGYSAMVDGMCDRIEEEIGESTIIATGGLASLIAPIAESIEHEEPWLTLHGLRLIWEKNQP</sequence>
<dbReference type="PANTHER" id="PTHR34265:SF1">
    <property type="entry name" value="TYPE III PANTOTHENATE KINASE"/>
    <property type="match status" value="1"/>
</dbReference>
<dbReference type="EMBL" id="CAFBMG010000005">
    <property type="protein sequence ID" value="CAB4889549.1"/>
    <property type="molecule type" value="Genomic_DNA"/>
</dbReference>
<dbReference type="NCBIfam" id="NF009855">
    <property type="entry name" value="PRK13321.1"/>
    <property type="match status" value="1"/>
</dbReference>
<dbReference type="GO" id="GO:0015937">
    <property type="term" value="P:coenzyme A biosynthetic process"/>
    <property type="evidence" value="ECO:0007669"/>
    <property type="project" value="UniProtKB-KW"/>
</dbReference>
<keyword evidence="4" id="KW-0963">Cytoplasm</keyword>
<dbReference type="GO" id="GO:0005524">
    <property type="term" value="F:ATP binding"/>
    <property type="evidence" value="ECO:0007669"/>
    <property type="project" value="UniProtKB-KW"/>
</dbReference>
<proteinExistence type="inferred from homology"/>
<evidence type="ECO:0000256" key="9">
    <source>
        <dbReference type="ARBA" id="ARBA00022958"/>
    </source>
</evidence>
<protein>
    <recommendedName>
        <fullName evidence="12">Type III pantothenate kinase</fullName>
    </recommendedName>
</protein>
<evidence type="ECO:0000256" key="7">
    <source>
        <dbReference type="ARBA" id="ARBA00022777"/>
    </source>
</evidence>
<evidence type="ECO:0000313" key="14">
    <source>
        <dbReference type="EMBL" id="CAB4746666.1"/>
    </source>
</evidence>
<dbReference type="NCBIfam" id="NF009848">
    <property type="entry name" value="PRK13318.1-6"/>
    <property type="match status" value="1"/>
</dbReference>
<evidence type="ECO:0000256" key="10">
    <source>
        <dbReference type="ARBA" id="ARBA00022993"/>
    </source>
</evidence>
<name>A0A6J6THJ8_9ZZZZ</name>
<dbReference type="SUPFAM" id="SSF53067">
    <property type="entry name" value="Actin-like ATPase domain"/>
    <property type="match status" value="2"/>
</dbReference>
<evidence type="ECO:0000256" key="11">
    <source>
        <dbReference type="ARBA" id="ARBA00038036"/>
    </source>
</evidence>
<comment type="similarity">
    <text evidence="11">Belongs to the type III pantothenate kinase family.</text>
</comment>
<comment type="subcellular location">
    <subcellularLocation>
        <location evidence="2">Cytoplasm</location>
    </subcellularLocation>
</comment>
<evidence type="ECO:0000256" key="1">
    <source>
        <dbReference type="ARBA" id="ARBA00001958"/>
    </source>
</evidence>
<organism evidence="14">
    <name type="scientific">freshwater metagenome</name>
    <dbReference type="NCBI Taxonomy" id="449393"/>
    <lineage>
        <taxon>unclassified sequences</taxon>
        <taxon>metagenomes</taxon>
        <taxon>ecological metagenomes</taxon>
    </lineage>
</organism>